<keyword evidence="3" id="KW-1185">Reference proteome</keyword>
<name>A0A835DFY9_TETSI</name>
<dbReference type="InterPro" id="IPR006502">
    <property type="entry name" value="PDDEXK-like"/>
</dbReference>
<accession>A0A835DFY9</accession>
<dbReference type="EMBL" id="JABCRI010000008">
    <property type="protein sequence ID" value="KAF8401776.1"/>
    <property type="molecule type" value="Genomic_DNA"/>
</dbReference>
<dbReference type="NCBIfam" id="TIGR01615">
    <property type="entry name" value="A_thal_3542"/>
    <property type="match status" value="1"/>
</dbReference>
<organism evidence="2 3">
    <name type="scientific">Tetracentron sinense</name>
    <name type="common">Spur-leaf</name>
    <dbReference type="NCBI Taxonomy" id="13715"/>
    <lineage>
        <taxon>Eukaryota</taxon>
        <taxon>Viridiplantae</taxon>
        <taxon>Streptophyta</taxon>
        <taxon>Embryophyta</taxon>
        <taxon>Tracheophyta</taxon>
        <taxon>Spermatophyta</taxon>
        <taxon>Magnoliopsida</taxon>
        <taxon>Trochodendrales</taxon>
        <taxon>Trochodendraceae</taxon>
        <taxon>Tetracentron</taxon>
    </lineage>
</organism>
<evidence type="ECO:0000313" key="3">
    <source>
        <dbReference type="Proteomes" id="UP000655225"/>
    </source>
</evidence>
<dbReference type="AlphaFoldDB" id="A0A835DFY9"/>
<dbReference type="OMA" id="NERQPAT"/>
<dbReference type="OrthoDB" id="691424at2759"/>
<gene>
    <name evidence="2" type="ORF">HHK36_012722</name>
</gene>
<proteinExistence type="predicted"/>
<feature type="region of interest" description="Disordered" evidence="1">
    <location>
        <begin position="337"/>
        <end position="358"/>
    </location>
</feature>
<evidence type="ECO:0000256" key="1">
    <source>
        <dbReference type="SAM" id="MobiDB-lite"/>
    </source>
</evidence>
<dbReference type="Pfam" id="PF04720">
    <property type="entry name" value="PDDEXK_6"/>
    <property type="match status" value="1"/>
</dbReference>
<sequence>MPFPMKIQPIDSQTQQGQILNDPVKPVVKSRLKRLFERQFTSALKISSSDKPGAGEPHYIKDTATEFEPNSVCLDKMVQCFIEEDNDKQSAAARCGRNRCNCFNGNCNDSSDDEFDIFGSFSESINSASSGEACEILKSLVLCASTSERNLFADAAKIVEKNKSCKCKNDCRKIVAEGLQALGYDASLCKSRWEKSPSYPAGEYEYVDVIVEEERLLIDVDFRSEFEIARSTANYKAILQSLPTIFVGKSGRLQQIVSIVSEAARQSLKKKGMHFPPWRKAEYMRAKWLSCYTRTTSMKPNEIVKETETQNENKSGLNTGILSKQFELIFREKSSPAGMNTGDFEPSPTVIPGQKEKTAVVVSQWQPPAIKPKNSQRGAEIVTGLASVLNENS</sequence>
<evidence type="ECO:0000313" key="2">
    <source>
        <dbReference type="EMBL" id="KAF8401776.1"/>
    </source>
</evidence>
<dbReference type="PANTHER" id="PTHR31579:SF1">
    <property type="entry name" value="OS03G0796600 PROTEIN"/>
    <property type="match status" value="1"/>
</dbReference>
<dbReference type="Proteomes" id="UP000655225">
    <property type="component" value="Unassembled WGS sequence"/>
</dbReference>
<comment type="caution">
    <text evidence="2">The sequence shown here is derived from an EMBL/GenBank/DDBJ whole genome shotgun (WGS) entry which is preliminary data.</text>
</comment>
<reference evidence="2 3" key="1">
    <citation type="submission" date="2020-04" db="EMBL/GenBank/DDBJ databases">
        <title>Plant Genome Project.</title>
        <authorList>
            <person name="Zhang R.-G."/>
        </authorList>
    </citation>
    <scope>NUCLEOTIDE SEQUENCE [LARGE SCALE GENOMIC DNA]</scope>
    <source>
        <strain evidence="2">YNK0</strain>
        <tissue evidence="2">Leaf</tissue>
    </source>
</reference>
<protein>
    <submittedName>
        <fullName evidence="2">Uncharacterized protein</fullName>
    </submittedName>
</protein>
<dbReference type="PANTHER" id="PTHR31579">
    <property type="entry name" value="OS03G0796600 PROTEIN"/>
    <property type="match status" value="1"/>
</dbReference>